<keyword evidence="2" id="KW-1133">Transmembrane helix</keyword>
<evidence type="ECO:0000313" key="3">
    <source>
        <dbReference type="EMBL" id="CED94012.1"/>
    </source>
</evidence>
<feature type="compositionally biased region" description="Basic residues" evidence="1">
    <location>
        <begin position="75"/>
        <end position="88"/>
    </location>
</feature>
<dbReference type="KEGG" id="ril:CRIB_1403"/>
<keyword evidence="2" id="KW-0812">Transmembrane</keyword>
<feature type="transmembrane region" description="Helical" evidence="2">
    <location>
        <begin position="33"/>
        <end position="49"/>
    </location>
</feature>
<gene>
    <name evidence="3" type="ORF">CRIB_1403</name>
</gene>
<sequence>MREFYMRHRNSIIMFLNIMIISLGVFAKDTKFIIIGILLAALSFYVISLEKKAEEQKAREKAERKALRNAEKFRNRGKKKKKKSKKRK</sequence>
<evidence type="ECO:0000256" key="1">
    <source>
        <dbReference type="SAM" id="MobiDB-lite"/>
    </source>
</evidence>
<feature type="compositionally biased region" description="Basic and acidic residues" evidence="1">
    <location>
        <begin position="58"/>
        <end position="74"/>
    </location>
</feature>
<dbReference type="EMBL" id="LN555523">
    <property type="protein sequence ID" value="CED94012.1"/>
    <property type="molecule type" value="Genomic_DNA"/>
</dbReference>
<dbReference type="Proteomes" id="UP000245622">
    <property type="component" value="Chromosome 1"/>
</dbReference>
<dbReference type="GeneID" id="82205438"/>
<accession>A0A1V1I195</accession>
<feature type="transmembrane region" description="Helical" evidence="2">
    <location>
        <begin position="12"/>
        <end position="27"/>
    </location>
</feature>
<proteinExistence type="predicted"/>
<evidence type="ECO:0000256" key="2">
    <source>
        <dbReference type="SAM" id="Phobius"/>
    </source>
</evidence>
<feature type="region of interest" description="Disordered" evidence="1">
    <location>
        <begin position="58"/>
        <end position="88"/>
    </location>
</feature>
<protein>
    <submittedName>
        <fullName evidence="3">Uncharacterized protein</fullName>
    </submittedName>
</protein>
<keyword evidence="4" id="KW-1185">Reference proteome</keyword>
<reference evidence="3 4" key="1">
    <citation type="submission" date="2014-04" db="EMBL/GenBank/DDBJ databases">
        <authorList>
            <person name="Hornung B.V."/>
        </authorList>
    </citation>
    <scope>NUCLEOTIDE SEQUENCE [LARGE SCALE GENOMIC DNA]</scope>
    <source>
        <strain evidence="3 4">CRIB</strain>
    </source>
</reference>
<organism evidence="3 4">
    <name type="scientific">Romboutsia ilealis</name>
    <dbReference type="NCBI Taxonomy" id="1115758"/>
    <lineage>
        <taxon>Bacteria</taxon>
        <taxon>Bacillati</taxon>
        <taxon>Bacillota</taxon>
        <taxon>Clostridia</taxon>
        <taxon>Peptostreptococcales</taxon>
        <taxon>Peptostreptococcaceae</taxon>
        <taxon>Romboutsia</taxon>
    </lineage>
</organism>
<keyword evidence="2" id="KW-0472">Membrane</keyword>
<dbReference type="AlphaFoldDB" id="A0A1V1I195"/>
<name>A0A1V1I195_9FIRM</name>
<evidence type="ECO:0000313" key="4">
    <source>
        <dbReference type="Proteomes" id="UP000245622"/>
    </source>
</evidence>
<dbReference type="RefSeq" id="WP_180701567.1">
    <property type="nucleotide sequence ID" value="NZ_CAJUCR010000002.1"/>
</dbReference>